<dbReference type="InterPro" id="IPR004378">
    <property type="entry name" value="F420H2_quin_Rdtase"/>
</dbReference>
<sequence length="145" mass="15432">MASMAQRFWKASNAVAVWIYRRTGGTVGGRAKGGSRVLLLTVAGRKSGRAHTVPVAYVERDGAYYLAATAGGQPKEPQWVRNLRAAPTATVEVGRERKAVSVEVLAGAESEAAWKDVIVATYPSFGPYEAKSGRKIAVARLTPTA</sequence>
<comment type="catalytic activity">
    <reaction evidence="2">
        <text>oxidized coenzyme F420-(gamma-L-Glu)(n) + a quinol + H(+) = reduced coenzyme F420-(gamma-L-Glu)(n) + a quinone</text>
        <dbReference type="Rhea" id="RHEA:39663"/>
        <dbReference type="Rhea" id="RHEA-COMP:12939"/>
        <dbReference type="Rhea" id="RHEA-COMP:14378"/>
        <dbReference type="ChEBI" id="CHEBI:15378"/>
        <dbReference type="ChEBI" id="CHEBI:24646"/>
        <dbReference type="ChEBI" id="CHEBI:132124"/>
        <dbReference type="ChEBI" id="CHEBI:133980"/>
        <dbReference type="ChEBI" id="CHEBI:139511"/>
    </reaction>
</comment>
<evidence type="ECO:0000256" key="2">
    <source>
        <dbReference type="ARBA" id="ARBA00049106"/>
    </source>
</evidence>
<dbReference type="EMBL" id="VFPM01000001">
    <property type="protein sequence ID" value="TQM63798.1"/>
    <property type="molecule type" value="Genomic_DNA"/>
</dbReference>
<dbReference type="Pfam" id="PF04075">
    <property type="entry name" value="F420H2_quin_red"/>
    <property type="match status" value="1"/>
</dbReference>
<dbReference type="Proteomes" id="UP000316747">
    <property type="component" value="Unassembled WGS sequence"/>
</dbReference>
<evidence type="ECO:0000313" key="3">
    <source>
        <dbReference type="EMBL" id="TQM63798.1"/>
    </source>
</evidence>
<dbReference type="PANTHER" id="PTHR39428">
    <property type="entry name" value="F420H(2)-DEPENDENT QUINONE REDUCTASE RV1261C"/>
    <property type="match status" value="1"/>
</dbReference>
<protein>
    <submittedName>
        <fullName evidence="3">Deazaflavin-dependent oxidoreductase (Nitroreductase family)</fullName>
    </submittedName>
</protein>
<gene>
    <name evidence="3" type="ORF">FBY41_0151</name>
</gene>
<dbReference type="Gene3D" id="2.30.110.10">
    <property type="entry name" value="Electron Transport, Fmn-binding Protein, Chain A"/>
    <property type="match status" value="1"/>
</dbReference>
<evidence type="ECO:0000313" key="4">
    <source>
        <dbReference type="Proteomes" id="UP000316747"/>
    </source>
</evidence>
<keyword evidence="4" id="KW-1185">Reference proteome</keyword>
<dbReference type="GO" id="GO:0070967">
    <property type="term" value="F:coenzyme F420 binding"/>
    <property type="evidence" value="ECO:0007669"/>
    <property type="project" value="TreeGrafter"/>
</dbReference>
<accession>A0A543HZQ5</accession>
<name>A0A543HZQ5_9MICO</name>
<evidence type="ECO:0000256" key="1">
    <source>
        <dbReference type="ARBA" id="ARBA00008710"/>
    </source>
</evidence>
<dbReference type="AlphaFoldDB" id="A0A543HZQ5"/>
<dbReference type="NCBIfam" id="TIGR00026">
    <property type="entry name" value="hi_GC_TIGR00026"/>
    <property type="match status" value="1"/>
</dbReference>
<comment type="similarity">
    <text evidence="1">Belongs to the F420H(2)-dependent quinone reductase family.</text>
</comment>
<dbReference type="GO" id="GO:0016491">
    <property type="term" value="F:oxidoreductase activity"/>
    <property type="evidence" value="ECO:0007669"/>
    <property type="project" value="InterPro"/>
</dbReference>
<dbReference type="SUPFAM" id="SSF50475">
    <property type="entry name" value="FMN-binding split barrel"/>
    <property type="match status" value="1"/>
</dbReference>
<dbReference type="InterPro" id="IPR012349">
    <property type="entry name" value="Split_barrel_FMN-bd"/>
</dbReference>
<proteinExistence type="inferred from homology"/>
<dbReference type="GO" id="GO:0005886">
    <property type="term" value="C:plasma membrane"/>
    <property type="evidence" value="ECO:0007669"/>
    <property type="project" value="TreeGrafter"/>
</dbReference>
<dbReference type="PANTHER" id="PTHR39428:SF3">
    <property type="entry name" value="DEAZAFLAVIN-DEPENDENT NITROREDUCTASE"/>
    <property type="match status" value="1"/>
</dbReference>
<comment type="caution">
    <text evidence="3">The sequence shown here is derived from an EMBL/GenBank/DDBJ whole genome shotgun (WGS) entry which is preliminary data.</text>
</comment>
<organism evidence="3 4">
    <name type="scientific">Humibacillus xanthopallidus</name>
    <dbReference type="NCBI Taxonomy" id="412689"/>
    <lineage>
        <taxon>Bacteria</taxon>
        <taxon>Bacillati</taxon>
        <taxon>Actinomycetota</taxon>
        <taxon>Actinomycetes</taxon>
        <taxon>Micrococcales</taxon>
        <taxon>Intrasporangiaceae</taxon>
        <taxon>Humibacillus</taxon>
    </lineage>
</organism>
<reference evidence="3 4" key="1">
    <citation type="submission" date="2019-06" db="EMBL/GenBank/DDBJ databases">
        <title>Genome sequencing of plant associated microbes to promote plant fitness in Sorghum bicolor and Oryza sativa.</title>
        <authorList>
            <person name="Coleman-Derr D."/>
        </authorList>
    </citation>
    <scope>NUCLEOTIDE SEQUENCE [LARGE SCALE GENOMIC DNA]</scope>
    <source>
        <strain evidence="3 4">KV-663</strain>
    </source>
</reference>